<dbReference type="PANTHER" id="PTHR43811:SF19">
    <property type="entry name" value="39 KDA FK506-BINDING NUCLEAR PROTEIN"/>
    <property type="match status" value="1"/>
</dbReference>
<name>A0A1M5VDQ1_9FLAO</name>
<evidence type="ECO:0000256" key="5">
    <source>
        <dbReference type="PROSITE-ProRule" id="PRU00277"/>
    </source>
</evidence>
<dbReference type="InterPro" id="IPR036944">
    <property type="entry name" value="PPIase_FKBP_N_sf"/>
</dbReference>
<dbReference type="Gene3D" id="1.10.287.460">
    <property type="entry name" value="Peptidyl-prolyl cis-trans isomerase, FKBP-type, N-terminal domain"/>
    <property type="match status" value="1"/>
</dbReference>
<keyword evidence="3 5" id="KW-0697">Rotamase</keyword>
<dbReference type="Pfam" id="PF00254">
    <property type="entry name" value="FKBP_C"/>
    <property type="match status" value="1"/>
</dbReference>
<dbReference type="GO" id="GO:0003755">
    <property type="term" value="F:peptidyl-prolyl cis-trans isomerase activity"/>
    <property type="evidence" value="ECO:0007669"/>
    <property type="project" value="UniProtKB-UniRule"/>
</dbReference>
<dbReference type="EMBL" id="FQXQ01000003">
    <property type="protein sequence ID" value="SHH73288.1"/>
    <property type="molecule type" value="Genomic_DNA"/>
</dbReference>
<dbReference type="PANTHER" id="PTHR43811">
    <property type="entry name" value="FKBP-TYPE PEPTIDYL-PROLYL CIS-TRANS ISOMERASE FKPA"/>
    <property type="match status" value="1"/>
</dbReference>
<organism evidence="8 9">
    <name type="scientific">Wenyingzhuangia marina</name>
    <dbReference type="NCBI Taxonomy" id="1195760"/>
    <lineage>
        <taxon>Bacteria</taxon>
        <taxon>Pseudomonadati</taxon>
        <taxon>Bacteroidota</taxon>
        <taxon>Flavobacteriia</taxon>
        <taxon>Flavobacteriales</taxon>
        <taxon>Flavobacteriaceae</taxon>
        <taxon>Wenyingzhuangia</taxon>
    </lineage>
</organism>
<dbReference type="PROSITE" id="PS50059">
    <property type="entry name" value="FKBP_PPIASE"/>
    <property type="match status" value="1"/>
</dbReference>
<keyword evidence="9" id="KW-1185">Reference proteome</keyword>
<evidence type="ECO:0000256" key="3">
    <source>
        <dbReference type="ARBA" id="ARBA00023110"/>
    </source>
</evidence>
<evidence type="ECO:0000256" key="2">
    <source>
        <dbReference type="ARBA" id="ARBA00006577"/>
    </source>
</evidence>
<comment type="similarity">
    <text evidence="2 6">Belongs to the FKBP-type PPIase family.</text>
</comment>
<evidence type="ECO:0000313" key="9">
    <source>
        <dbReference type="Proteomes" id="UP000184109"/>
    </source>
</evidence>
<accession>A0A1M5VDQ1</accession>
<dbReference type="AlphaFoldDB" id="A0A1M5VDQ1"/>
<comment type="catalytic activity">
    <reaction evidence="1 5 6">
        <text>[protein]-peptidylproline (omega=180) = [protein]-peptidylproline (omega=0)</text>
        <dbReference type="Rhea" id="RHEA:16237"/>
        <dbReference type="Rhea" id="RHEA-COMP:10747"/>
        <dbReference type="Rhea" id="RHEA-COMP:10748"/>
        <dbReference type="ChEBI" id="CHEBI:83833"/>
        <dbReference type="ChEBI" id="CHEBI:83834"/>
        <dbReference type="EC" id="5.2.1.8"/>
    </reaction>
</comment>
<dbReference type="GO" id="GO:0006457">
    <property type="term" value="P:protein folding"/>
    <property type="evidence" value="ECO:0007669"/>
    <property type="project" value="InterPro"/>
</dbReference>
<dbReference type="InterPro" id="IPR000774">
    <property type="entry name" value="PPIase_FKBP_N"/>
</dbReference>
<evidence type="ECO:0000256" key="6">
    <source>
        <dbReference type="RuleBase" id="RU003915"/>
    </source>
</evidence>
<protein>
    <recommendedName>
        <fullName evidence="6">Peptidyl-prolyl cis-trans isomerase</fullName>
        <ecNumber evidence="6">5.2.1.8</ecNumber>
    </recommendedName>
</protein>
<dbReference type="EC" id="5.2.1.8" evidence="6"/>
<proteinExistence type="inferred from homology"/>
<dbReference type="InterPro" id="IPR001179">
    <property type="entry name" value="PPIase_FKBP_dom"/>
</dbReference>
<dbReference type="STRING" id="1195760.SAMN05444281_1719"/>
<dbReference type="OrthoDB" id="9814548at2"/>
<dbReference type="PROSITE" id="PS51257">
    <property type="entry name" value="PROKAR_LIPOPROTEIN"/>
    <property type="match status" value="1"/>
</dbReference>
<dbReference type="RefSeq" id="WP_073120498.1">
    <property type="nucleotide sequence ID" value="NZ_BMEN01000003.1"/>
</dbReference>
<keyword evidence="4 5" id="KW-0413">Isomerase</keyword>
<evidence type="ECO:0000313" key="8">
    <source>
        <dbReference type="EMBL" id="SHH73288.1"/>
    </source>
</evidence>
<reference evidence="9" key="1">
    <citation type="submission" date="2016-11" db="EMBL/GenBank/DDBJ databases">
        <authorList>
            <person name="Varghese N."/>
            <person name="Submissions S."/>
        </authorList>
    </citation>
    <scope>NUCLEOTIDE SEQUENCE [LARGE SCALE GENOMIC DNA]</scope>
    <source>
        <strain evidence="9">DSM 100572</strain>
    </source>
</reference>
<dbReference type="SUPFAM" id="SSF54534">
    <property type="entry name" value="FKBP-like"/>
    <property type="match status" value="1"/>
</dbReference>
<dbReference type="InterPro" id="IPR046357">
    <property type="entry name" value="PPIase_dom_sf"/>
</dbReference>
<gene>
    <name evidence="8" type="ORF">SAMN05444281_1719</name>
</gene>
<evidence type="ECO:0000256" key="1">
    <source>
        <dbReference type="ARBA" id="ARBA00000971"/>
    </source>
</evidence>
<dbReference type="Proteomes" id="UP000184109">
    <property type="component" value="Unassembled WGS sequence"/>
</dbReference>
<dbReference type="Gene3D" id="3.10.50.40">
    <property type="match status" value="1"/>
</dbReference>
<sequence>MNIIKGLALGLAVTGMVSCNQQAAKKTKLETEMDSVSYALGAYINANFKVSEDFKDLDLAVFNQALQESQDTATTLLDQKDLAPILIAYTKKIAEAKNAKYKRDLGDFTKVDESIAIETTESGLKYQVIKEGSGEKPLATSTVKVHYHGTTPDGEVFDSSVERGAPAEFPLNRVIPGWTEGLQLMSVGSKYKLIVPADLAYKDQKPSNGDDIIFIVELLDIVKK</sequence>
<evidence type="ECO:0000256" key="4">
    <source>
        <dbReference type="ARBA" id="ARBA00023235"/>
    </source>
</evidence>
<dbReference type="Pfam" id="PF01346">
    <property type="entry name" value="FKBP_N"/>
    <property type="match status" value="1"/>
</dbReference>
<feature type="domain" description="PPIase FKBP-type" evidence="7">
    <location>
        <begin position="140"/>
        <end position="222"/>
    </location>
</feature>
<evidence type="ECO:0000259" key="7">
    <source>
        <dbReference type="PROSITE" id="PS50059"/>
    </source>
</evidence>